<dbReference type="SUPFAM" id="SSF48452">
    <property type="entry name" value="TPR-like"/>
    <property type="match status" value="3"/>
</dbReference>
<organism evidence="5 6">
    <name type="scientific">Fischerella thermalis CCMEE 5268</name>
    <dbReference type="NCBI Taxonomy" id="2019662"/>
    <lineage>
        <taxon>Bacteria</taxon>
        <taxon>Bacillati</taxon>
        <taxon>Cyanobacteriota</taxon>
        <taxon>Cyanophyceae</taxon>
        <taxon>Nostocales</taxon>
        <taxon>Hapalosiphonaceae</taxon>
        <taxon>Fischerella</taxon>
    </lineage>
</organism>
<dbReference type="PROSITE" id="PS50005">
    <property type="entry name" value="TPR"/>
    <property type="match status" value="2"/>
</dbReference>
<dbReference type="SUPFAM" id="SSF52540">
    <property type="entry name" value="P-loop containing nucleoside triphosphate hydrolases"/>
    <property type="match status" value="1"/>
</dbReference>
<dbReference type="InterPro" id="IPR027417">
    <property type="entry name" value="P-loop_NTPase"/>
</dbReference>
<protein>
    <recommendedName>
        <fullName evidence="4">Novel STAND NTPase 1 domain-containing protein</fullName>
    </recommendedName>
</protein>
<dbReference type="Pfam" id="PF20703">
    <property type="entry name" value="nSTAND1"/>
    <property type="match status" value="2"/>
</dbReference>
<dbReference type="RefSeq" id="WP_102172150.1">
    <property type="nucleotide sequence ID" value="NZ_NMQA01000080.1"/>
</dbReference>
<reference evidence="5 6" key="1">
    <citation type="submission" date="2017-07" db="EMBL/GenBank/DDBJ databases">
        <title>Genomes of Fischerella (Mastigocladus) sp. strains.</title>
        <authorList>
            <person name="Miller S.R."/>
        </authorList>
    </citation>
    <scope>NUCLEOTIDE SEQUENCE [LARGE SCALE GENOMIC DNA]</scope>
    <source>
        <strain evidence="5 6">CCMEE 5268</strain>
    </source>
</reference>
<evidence type="ECO:0000256" key="3">
    <source>
        <dbReference type="SAM" id="Phobius"/>
    </source>
</evidence>
<keyword evidence="3" id="KW-0472">Membrane</keyword>
<evidence type="ECO:0000256" key="2">
    <source>
        <dbReference type="SAM" id="Coils"/>
    </source>
</evidence>
<dbReference type="EMBL" id="NMQA01000080">
    <property type="protein sequence ID" value="PLZ99327.1"/>
    <property type="molecule type" value="Genomic_DNA"/>
</dbReference>
<evidence type="ECO:0000313" key="5">
    <source>
        <dbReference type="EMBL" id="PLZ99327.1"/>
    </source>
</evidence>
<feature type="repeat" description="TPR" evidence="1">
    <location>
        <begin position="802"/>
        <end position="835"/>
    </location>
</feature>
<feature type="repeat" description="TPR" evidence="1">
    <location>
        <begin position="714"/>
        <end position="747"/>
    </location>
</feature>
<dbReference type="InterPro" id="IPR011990">
    <property type="entry name" value="TPR-like_helical_dom_sf"/>
</dbReference>
<feature type="domain" description="Novel STAND NTPase 1" evidence="4">
    <location>
        <begin position="389"/>
        <end position="669"/>
    </location>
</feature>
<feature type="transmembrane region" description="Helical" evidence="3">
    <location>
        <begin position="679"/>
        <end position="702"/>
    </location>
</feature>
<sequence length="946" mass="107524">MQYSPEVENKTNNKTFSEEKSFLKLAQDHYLSAEAALAKNNWYDAKSLAQTALEFLYSHQNREHWQQNSLPTPSALTGYLFVKSSCLFILAQAQEQLNEIPAAIRNLEAAKQIGITDNNPYLYISILNSLQRLYKQQKQYLEAFSTKLELHSIEQKYGLRAFIGASSLAATEQAKFIPIGTQLITQKENIAPEITASSRQKDVEQLLERIGSEDYKLIIIYGKSRVGKSSLLNAGLIPALKKKAIATQDNLVVSIQVYEHWIEKLAQHLEQKVGELEIKEDTHTQKFQKFTDTENTDNRKNNNLSSELETSSLEFEISALELETPTSKLNTSALEVDTLALELATLTSELEILTSEFETLTSELEIIPEPQTFSFSSFPTLPKFHFLLEQLHYNHQQNLRTVLIFDQFEEFFLIHTQPEKRRQFFEFLGECLNISSVKVILSLRENYLHHLLTYNDLPCMEIINNDILSKNILYKLGNLTPADAKTLMESLTAGTPFQLEPALIEKLVQDLAGKLGEVRPIDLQIVGAQLQTENIKTLAEYHQYGEKAKEKLIQNYLNEVIEDCGRENQQLAELVLYFLTDVEGNCPLKTHVELERDLQQHFITGGERQQFSLDLVLQILVTSGIVSLLRENPADRYQLAHDHLVPCIRQQQSKLTQQITQIERRTELKDPSKTEFNRFFKHILVGSLAAGFVLAVMGVVGFKGIRHQKNVELSEMYLMQGENLAREGNFENAVTSFHKAQQWNADLKFDSKAKAQEFVNKGKAERLLVEGQQRLQTRELESAVAKFQEALKLDTQIGRLAAPVLMYEGNKYMKEGKIKQAVIAYINAQNLDPKVDISADAWRELCLQGSLKKQAADVIPACEKAVQLANNNQKIRVVRGVARALTRNKQGAIEDFEAYIAATDSKTGKLKVRRWIKDLRTGRNPFTDKKLKSLLGENTRVTSNVN</sequence>
<keyword evidence="2" id="KW-0175">Coiled coil</keyword>
<comment type="caution">
    <text evidence="5">The sequence shown here is derived from an EMBL/GenBank/DDBJ whole genome shotgun (WGS) entry which is preliminary data.</text>
</comment>
<dbReference type="AlphaFoldDB" id="A0A2N6KIL1"/>
<gene>
    <name evidence="5" type="ORF">CEN50_07735</name>
</gene>
<keyword evidence="3" id="KW-0812">Transmembrane</keyword>
<accession>A0A2N6KIL1</accession>
<dbReference type="InterPro" id="IPR019734">
    <property type="entry name" value="TPR_rpt"/>
</dbReference>
<name>A0A2N6KIL1_9CYAN</name>
<evidence type="ECO:0000313" key="6">
    <source>
        <dbReference type="Proteomes" id="UP000235025"/>
    </source>
</evidence>
<keyword evidence="3" id="KW-1133">Transmembrane helix</keyword>
<keyword evidence="1" id="KW-0802">TPR repeat</keyword>
<feature type="coiled-coil region" evidence="2">
    <location>
        <begin position="336"/>
        <end position="363"/>
    </location>
</feature>
<dbReference type="Gene3D" id="1.25.40.10">
    <property type="entry name" value="Tetratricopeptide repeat domain"/>
    <property type="match status" value="2"/>
</dbReference>
<evidence type="ECO:0000259" key="4">
    <source>
        <dbReference type="Pfam" id="PF20703"/>
    </source>
</evidence>
<evidence type="ECO:0000256" key="1">
    <source>
        <dbReference type="PROSITE-ProRule" id="PRU00339"/>
    </source>
</evidence>
<dbReference type="SMART" id="SM00028">
    <property type="entry name" value="TPR"/>
    <property type="match status" value="6"/>
</dbReference>
<dbReference type="Proteomes" id="UP000235025">
    <property type="component" value="Unassembled WGS sequence"/>
</dbReference>
<feature type="domain" description="Novel STAND NTPase 1" evidence="4">
    <location>
        <begin position="199"/>
        <end position="289"/>
    </location>
</feature>
<dbReference type="InterPro" id="IPR049052">
    <property type="entry name" value="nSTAND1"/>
</dbReference>
<proteinExistence type="predicted"/>